<dbReference type="PIRSF" id="PIRSF028757">
    <property type="entry name" value="LD-carboxypeptidase"/>
    <property type="match status" value="1"/>
</dbReference>
<keyword evidence="5" id="KW-0720">Serine protease</keyword>
<sequence length="311" mass="33708">MVKGKALTFGDTIGIIAPASPLAEPEMVSKAKAALEMLGFRVKLGQTCFERCGGYLAGTAKRRAEDVHHMFKDPEVDAVMCLRGGYGSMHVLPLLDYELIAEHPKLFIGYSDITALHTAFWQKAGLVTLHGPMASPEIVGDLDDYSKESLLRALTQNGRLGKVANPPGTRIECLVPGRTTGRLVGGNLSLLAATIGTPFEIETKDRILFLEDVGEEPYKIDRMLTQLDMANKLAEAAGFVIGDWTGCEAKSLPDSFTVKDLLEQIVAPYGKPTIYNVMAGHTKPLMTLPLGVTVSLHATERALIIEESVTR</sequence>
<dbReference type="OrthoDB" id="9807329at2"/>
<evidence type="ECO:0000313" key="9">
    <source>
        <dbReference type="EMBL" id="AQS56092.1"/>
    </source>
</evidence>
<dbReference type="SUPFAM" id="SSF52317">
    <property type="entry name" value="Class I glutamine amidotransferase-like"/>
    <property type="match status" value="1"/>
</dbReference>
<accession>A0A1U9K7S8</accession>
<feature type="active site" description="Charge relay system" evidence="6">
    <location>
        <position position="211"/>
    </location>
</feature>
<dbReference type="Gene3D" id="3.40.50.10740">
    <property type="entry name" value="Class I glutamine amidotransferase-like"/>
    <property type="match status" value="1"/>
</dbReference>
<dbReference type="PANTHER" id="PTHR30237:SF2">
    <property type="entry name" value="MUREIN TETRAPEPTIDE CARBOXYPEPTIDASE"/>
    <property type="match status" value="1"/>
</dbReference>
<evidence type="ECO:0000259" key="7">
    <source>
        <dbReference type="Pfam" id="PF02016"/>
    </source>
</evidence>
<dbReference type="KEGG" id="ntr:B0W44_10250"/>
<dbReference type="InterPro" id="IPR027478">
    <property type="entry name" value="LdcA_N"/>
</dbReference>
<dbReference type="STRING" id="1471761.B0W44_10250"/>
<dbReference type="GO" id="GO:0006508">
    <property type="term" value="P:proteolysis"/>
    <property type="evidence" value="ECO:0007669"/>
    <property type="project" value="UniProtKB-KW"/>
</dbReference>
<dbReference type="AlphaFoldDB" id="A0A1U9K7S8"/>
<dbReference type="RefSeq" id="WP_077719954.1">
    <property type="nucleotide sequence ID" value="NZ_CP019699.1"/>
</dbReference>
<dbReference type="GO" id="GO:0004180">
    <property type="term" value="F:carboxypeptidase activity"/>
    <property type="evidence" value="ECO:0007669"/>
    <property type="project" value="UniProtKB-KW"/>
</dbReference>
<keyword evidence="2 9" id="KW-0121">Carboxypeptidase</keyword>
<dbReference type="Proteomes" id="UP000188603">
    <property type="component" value="Chromosome"/>
</dbReference>
<dbReference type="GO" id="GO:0008236">
    <property type="term" value="F:serine-type peptidase activity"/>
    <property type="evidence" value="ECO:0007669"/>
    <property type="project" value="UniProtKB-KW"/>
</dbReference>
<feature type="domain" description="LD-carboxypeptidase N-terminal" evidence="7">
    <location>
        <begin position="13"/>
        <end position="131"/>
    </location>
</feature>
<feature type="domain" description="LD-carboxypeptidase C-terminal" evidence="8">
    <location>
        <begin position="180"/>
        <end position="296"/>
    </location>
</feature>
<protein>
    <submittedName>
        <fullName evidence="9">LD-carboxypeptidase</fullName>
    </submittedName>
</protein>
<dbReference type="Gene3D" id="3.50.30.60">
    <property type="entry name" value="LD-carboxypeptidase A C-terminal domain-like"/>
    <property type="match status" value="1"/>
</dbReference>
<gene>
    <name evidence="9" type="ORF">B0W44_10250</name>
</gene>
<dbReference type="Pfam" id="PF17676">
    <property type="entry name" value="Peptidase_S66C"/>
    <property type="match status" value="1"/>
</dbReference>
<keyword evidence="3" id="KW-0645">Protease</keyword>
<dbReference type="SUPFAM" id="SSF141986">
    <property type="entry name" value="LD-carboxypeptidase A C-terminal domain-like"/>
    <property type="match status" value="1"/>
</dbReference>
<evidence type="ECO:0000259" key="8">
    <source>
        <dbReference type="Pfam" id="PF17676"/>
    </source>
</evidence>
<dbReference type="CDD" id="cd07025">
    <property type="entry name" value="Peptidase_S66"/>
    <property type="match status" value="1"/>
</dbReference>
<evidence type="ECO:0000256" key="6">
    <source>
        <dbReference type="PIRSR" id="PIRSR028757-1"/>
    </source>
</evidence>
<name>A0A1U9K7S8_9BACL</name>
<feature type="active site" description="Charge relay system" evidence="6">
    <location>
        <position position="281"/>
    </location>
</feature>
<dbReference type="InterPro" id="IPR027461">
    <property type="entry name" value="Carboxypeptidase_A_C_sf"/>
</dbReference>
<keyword evidence="4" id="KW-0378">Hydrolase</keyword>
<reference evidence="9 10" key="1">
    <citation type="journal article" date="2015" name="Int. J. Syst. Evol. Microbiol.">
        <title>Novibacillus thermophilus gen. nov., sp. nov., a Gram-staining-negative and moderately thermophilic member of the family Thermoactinomycetaceae.</title>
        <authorList>
            <person name="Yang G."/>
            <person name="Chen J."/>
            <person name="Zhou S."/>
        </authorList>
    </citation>
    <scope>NUCLEOTIDE SEQUENCE [LARGE SCALE GENOMIC DNA]</scope>
    <source>
        <strain evidence="9 10">SG-1</strain>
    </source>
</reference>
<evidence type="ECO:0000313" key="10">
    <source>
        <dbReference type="Proteomes" id="UP000188603"/>
    </source>
</evidence>
<keyword evidence="10" id="KW-1185">Reference proteome</keyword>
<dbReference type="InterPro" id="IPR029062">
    <property type="entry name" value="Class_I_gatase-like"/>
</dbReference>
<evidence type="ECO:0000256" key="3">
    <source>
        <dbReference type="ARBA" id="ARBA00022670"/>
    </source>
</evidence>
<evidence type="ECO:0000256" key="1">
    <source>
        <dbReference type="ARBA" id="ARBA00010233"/>
    </source>
</evidence>
<evidence type="ECO:0000256" key="2">
    <source>
        <dbReference type="ARBA" id="ARBA00022645"/>
    </source>
</evidence>
<dbReference type="InterPro" id="IPR040921">
    <property type="entry name" value="Peptidase_S66C"/>
</dbReference>
<dbReference type="InterPro" id="IPR040449">
    <property type="entry name" value="Peptidase_S66_N"/>
</dbReference>
<evidence type="ECO:0000256" key="5">
    <source>
        <dbReference type="ARBA" id="ARBA00022825"/>
    </source>
</evidence>
<dbReference type="PANTHER" id="PTHR30237">
    <property type="entry name" value="MURAMOYLTETRAPEPTIDE CARBOXYPEPTIDASE"/>
    <property type="match status" value="1"/>
</dbReference>
<proteinExistence type="inferred from homology"/>
<feature type="active site" description="Nucleophile" evidence="6">
    <location>
        <position position="111"/>
    </location>
</feature>
<dbReference type="InterPro" id="IPR003507">
    <property type="entry name" value="S66_fam"/>
</dbReference>
<evidence type="ECO:0000256" key="4">
    <source>
        <dbReference type="ARBA" id="ARBA00022801"/>
    </source>
</evidence>
<dbReference type="EMBL" id="CP019699">
    <property type="protein sequence ID" value="AQS56092.1"/>
    <property type="molecule type" value="Genomic_DNA"/>
</dbReference>
<organism evidence="9 10">
    <name type="scientific">Novibacillus thermophilus</name>
    <dbReference type="NCBI Taxonomy" id="1471761"/>
    <lineage>
        <taxon>Bacteria</taxon>
        <taxon>Bacillati</taxon>
        <taxon>Bacillota</taxon>
        <taxon>Bacilli</taxon>
        <taxon>Bacillales</taxon>
        <taxon>Thermoactinomycetaceae</taxon>
        <taxon>Novibacillus</taxon>
    </lineage>
</organism>
<comment type="similarity">
    <text evidence="1">Belongs to the peptidase S66 family.</text>
</comment>
<dbReference type="Pfam" id="PF02016">
    <property type="entry name" value="Peptidase_S66"/>
    <property type="match status" value="1"/>
</dbReference>